<proteinExistence type="predicted"/>
<evidence type="ECO:0000313" key="2">
    <source>
        <dbReference type="EMBL" id="TKH09493.1"/>
    </source>
</evidence>
<dbReference type="InterPro" id="IPR005097">
    <property type="entry name" value="Sacchrp_dh_NADP-bd"/>
</dbReference>
<dbReference type="Proteomes" id="UP000309170">
    <property type="component" value="Unassembled WGS sequence"/>
</dbReference>
<dbReference type="InterPro" id="IPR036291">
    <property type="entry name" value="NAD(P)-bd_dom_sf"/>
</dbReference>
<sequence length="354" mass="39561">MREKIIVVGGYGQVGKVISDELGRIYPYKVYAAGRNFQKAEQFSILTGRKVLPLQLDVNEPIAGDFFRDVSMVVMCLDLQNTNFVQACVKHQVDYIDITADYSVMSKIQEIRPTESTVVLSVGLAPGITNMLVKQGKNQLDQLDSADIYILLGLGEAHGRAAIEWTVDNLSADYSVIHQGSRKQVTSFSDGKKMNFPARLGKKTAYRFNFSDQHVLPQTLGIPSVSTRLCFDSAMMTSLIVSLKRTGIVRWLEQPLIREKVVDLFEKSQWGSQVYVAKVDVTGQLNGQNVRYQGSIHGEKEFVATGKVAVYVAKNIYAGQHPPGVFHMEELFQPTDLFSDLRDMVTLDEKILEV</sequence>
<reference evidence="2 3" key="1">
    <citation type="journal article" date="2019" name="Environ. Microbiol.">
        <title>An active ?-lactamase is a part of an orchestrated cell wall stress resistance network of Bacillus subtilis and related rhizosphere species.</title>
        <authorList>
            <person name="Bucher T."/>
            <person name="Keren-Paz A."/>
            <person name="Hausser J."/>
            <person name="Olender T."/>
            <person name="Cytryn E."/>
            <person name="Kolodkin-Gal I."/>
        </authorList>
    </citation>
    <scope>NUCLEOTIDE SEQUENCE [LARGE SCALE GENOMIC DNA]</scope>
    <source>
        <strain evidence="2 3">I4</strain>
    </source>
</reference>
<evidence type="ECO:0000313" key="3">
    <source>
        <dbReference type="Proteomes" id="UP000309170"/>
    </source>
</evidence>
<name>A0A9X8ZFS1_9BACI</name>
<gene>
    <name evidence="2" type="ORF">FC678_17120</name>
</gene>
<accession>A0A9X8ZFS1</accession>
<dbReference type="RefSeq" id="WP_137020245.1">
    <property type="nucleotide sequence ID" value="NZ_SZNS01000086.1"/>
</dbReference>
<dbReference type="Pfam" id="PF03435">
    <property type="entry name" value="Sacchrp_dh_NADP"/>
    <property type="match status" value="1"/>
</dbReference>
<dbReference type="PANTHER" id="PTHR43796">
    <property type="entry name" value="CARBOXYNORSPERMIDINE SYNTHASE"/>
    <property type="match status" value="1"/>
</dbReference>
<feature type="domain" description="Saccharopine dehydrogenase NADP binding" evidence="1">
    <location>
        <begin position="5"/>
        <end position="100"/>
    </location>
</feature>
<dbReference type="Gene3D" id="3.40.50.720">
    <property type="entry name" value="NAD(P)-binding Rossmann-like Domain"/>
    <property type="match status" value="1"/>
</dbReference>
<dbReference type="Gene3D" id="3.30.360.10">
    <property type="entry name" value="Dihydrodipicolinate Reductase, domain 2"/>
    <property type="match status" value="1"/>
</dbReference>
<dbReference type="PANTHER" id="PTHR43796:SF2">
    <property type="entry name" value="CARBOXYNORSPERMIDINE SYNTHASE"/>
    <property type="match status" value="1"/>
</dbReference>
<organism evidence="2 3">
    <name type="scientific">Peribacillus simplex</name>
    <dbReference type="NCBI Taxonomy" id="1478"/>
    <lineage>
        <taxon>Bacteria</taxon>
        <taxon>Bacillati</taxon>
        <taxon>Bacillota</taxon>
        <taxon>Bacilli</taxon>
        <taxon>Bacillales</taxon>
        <taxon>Bacillaceae</taxon>
        <taxon>Peribacillus</taxon>
    </lineage>
</organism>
<evidence type="ECO:0000259" key="1">
    <source>
        <dbReference type="Pfam" id="PF03435"/>
    </source>
</evidence>
<dbReference type="SUPFAM" id="SSF51735">
    <property type="entry name" value="NAD(P)-binding Rossmann-fold domains"/>
    <property type="match status" value="1"/>
</dbReference>
<dbReference type="AlphaFoldDB" id="A0A9X8ZFS1"/>
<dbReference type="EMBL" id="SZNT01000268">
    <property type="protein sequence ID" value="TKH09493.1"/>
    <property type="molecule type" value="Genomic_DNA"/>
</dbReference>
<dbReference type="OrthoDB" id="1910498at2"/>
<protein>
    <submittedName>
        <fullName evidence="2">Saccharopine dehydrogenase</fullName>
    </submittedName>
</protein>
<comment type="caution">
    <text evidence="2">The sequence shown here is derived from an EMBL/GenBank/DDBJ whole genome shotgun (WGS) entry which is preliminary data.</text>
</comment>